<reference evidence="1 2" key="1">
    <citation type="journal article" date="2023" name="Plants (Basel)">
        <title>Bridging the Gap: Combining Genomics and Transcriptomics Approaches to Understand Stylosanthes scabra, an Orphan Legume from the Brazilian Caatinga.</title>
        <authorList>
            <person name="Ferreira-Neto J.R.C."/>
            <person name="da Silva M.D."/>
            <person name="Binneck E."/>
            <person name="de Melo N.F."/>
            <person name="da Silva R.H."/>
            <person name="de Melo A.L.T.M."/>
            <person name="Pandolfi V."/>
            <person name="Bustamante F.O."/>
            <person name="Brasileiro-Vidal A.C."/>
            <person name="Benko-Iseppon A.M."/>
        </authorList>
    </citation>
    <scope>NUCLEOTIDE SEQUENCE [LARGE SCALE GENOMIC DNA]</scope>
    <source>
        <tissue evidence="1">Leaves</tissue>
    </source>
</reference>
<dbReference type="EMBL" id="JASCZI010152043">
    <property type="protein sequence ID" value="MED6175248.1"/>
    <property type="molecule type" value="Genomic_DNA"/>
</dbReference>
<sequence>MVEGLGLGGGGEVVGLTATWLAPLVSNLVRKMERGCWRCLGDMVVYYVEVGNAGFGNLGLIGGVRLALLRWLLRLIGVPSVLLVI</sequence>
<evidence type="ECO:0000313" key="2">
    <source>
        <dbReference type="Proteomes" id="UP001341840"/>
    </source>
</evidence>
<accession>A0ABU6VTR8</accession>
<comment type="caution">
    <text evidence="1">The sequence shown here is derived from an EMBL/GenBank/DDBJ whole genome shotgun (WGS) entry which is preliminary data.</text>
</comment>
<evidence type="ECO:0000313" key="1">
    <source>
        <dbReference type="EMBL" id="MED6175248.1"/>
    </source>
</evidence>
<keyword evidence="2" id="KW-1185">Reference proteome</keyword>
<name>A0ABU6VTR8_9FABA</name>
<protein>
    <submittedName>
        <fullName evidence="1">Uncharacterized protein</fullName>
    </submittedName>
</protein>
<gene>
    <name evidence="1" type="ORF">PIB30_076624</name>
</gene>
<dbReference type="Proteomes" id="UP001341840">
    <property type="component" value="Unassembled WGS sequence"/>
</dbReference>
<proteinExistence type="predicted"/>
<organism evidence="1 2">
    <name type="scientific">Stylosanthes scabra</name>
    <dbReference type="NCBI Taxonomy" id="79078"/>
    <lineage>
        <taxon>Eukaryota</taxon>
        <taxon>Viridiplantae</taxon>
        <taxon>Streptophyta</taxon>
        <taxon>Embryophyta</taxon>
        <taxon>Tracheophyta</taxon>
        <taxon>Spermatophyta</taxon>
        <taxon>Magnoliopsida</taxon>
        <taxon>eudicotyledons</taxon>
        <taxon>Gunneridae</taxon>
        <taxon>Pentapetalae</taxon>
        <taxon>rosids</taxon>
        <taxon>fabids</taxon>
        <taxon>Fabales</taxon>
        <taxon>Fabaceae</taxon>
        <taxon>Papilionoideae</taxon>
        <taxon>50 kb inversion clade</taxon>
        <taxon>dalbergioids sensu lato</taxon>
        <taxon>Dalbergieae</taxon>
        <taxon>Pterocarpus clade</taxon>
        <taxon>Stylosanthes</taxon>
    </lineage>
</organism>